<dbReference type="NCBIfam" id="TIGR03361">
    <property type="entry name" value="VI_Rhs_Vgr"/>
    <property type="match status" value="1"/>
</dbReference>
<dbReference type="EMBL" id="QGGU01000018">
    <property type="protein sequence ID" value="PWK42539.1"/>
    <property type="molecule type" value="Genomic_DNA"/>
</dbReference>
<dbReference type="Pfam" id="PF05954">
    <property type="entry name" value="Phage_GPD"/>
    <property type="match status" value="1"/>
</dbReference>
<dbReference type="InterPro" id="IPR018769">
    <property type="entry name" value="VgrG2_DUF2345"/>
</dbReference>
<evidence type="ECO:0000313" key="4">
    <source>
        <dbReference type="EMBL" id="PWK42539.1"/>
    </source>
</evidence>
<dbReference type="InterPro" id="IPR037026">
    <property type="entry name" value="Vgr_OB-fold_dom_sf"/>
</dbReference>
<keyword evidence="5" id="KW-1185">Reference proteome</keyword>
<dbReference type="Gene3D" id="2.30.110.50">
    <property type="match status" value="1"/>
</dbReference>
<comment type="caution">
    <text evidence="4">The sequence shown here is derived from an EMBL/GenBank/DDBJ whole genome shotgun (WGS) entry which is preliminary data.</text>
</comment>
<evidence type="ECO:0000259" key="2">
    <source>
        <dbReference type="Pfam" id="PF04717"/>
    </source>
</evidence>
<protein>
    <submittedName>
        <fullName evidence="4">Type VI secretion system secreted protein VgrG</fullName>
    </submittedName>
</protein>
<dbReference type="SUPFAM" id="SSF69255">
    <property type="entry name" value="gp5 N-terminal domain-like"/>
    <property type="match status" value="1"/>
</dbReference>
<dbReference type="AlphaFoldDB" id="A0A316F932"/>
<comment type="similarity">
    <text evidence="1">Belongs to the VgrG protein family.</text>
</comment>
<dbReference type="Pfam" id="PF10106">
    <property type="entry name" value="DUF2345"/>
    <property type="match status" value="1"/>
</dbReference>
<dbReference type="Gene3D" id="4.10.220.110">
    <property type="match status" value="1"/>
</dbReference>
<accession>A0A316F932</accession>
<dbReference type="InterPro" id="IPR017847">
    <property type="entry name" value="T6SS_RhsGE_Vgr_subset"/>
</dbReference>
<feature type="domain" description="Gp5/Type VI secretion system Vgr protein OB-fold" evidence="2">
    <location>
        <begin position="380"/>
        <end position="443"/>
    </location>
</feature>
<dbReference type="SUPFAM" id="SSF69349">
    <property type="entry name" value="Phage fibre proteins"/>
    <property type="match status" value="1"/>
</dbReference>
<dbReference type="Pfam" id="PF04717">
    <property type="entry name" value="Phage_base_V"/>
    <property type="match status" value="1"/>
</dbReference>
<feature type="domain" description="DUF2345" evidence="3">
    <location>
        <begin position="508"/>
        <end position="592"/>
    </location>
</feature>
<proteinExistence type="inferred from homology"/>
<reference evidence="4 5" key="1">
    <citation type="submission" date="2018-05" db="EMBL/GenBank/DDBJ databases">
        <title>Genomic Encyclopedia of Type Strains, Phase IV (KMG-IV): sequencing the most valuable type-strain genomes for metagenomic binning, comparative biology and taxonomic classification.</title>
        <authorList>
            <person name="Goeker M."/>
        </authorList>
    </citation>
    <scope>NUCLEOTIDE SEQUENCE [LARGE SCALE GENOMIC DNA]</scope>
    <source>
        <strain evidence="4 5">DSM 25350</strain>
    </source>
</reference>
<dbReference type="OrthoDB" id="9762420at2"/>
<name>A0A316F932_9GAMM</name>
<dbReference type="Proteomes" id="UP000245790">
    <property type="component" value="Unassembled WGS sequence"/>
</dbReference>
<evidence type="ECO:0000256" key="1">
    <source>
        <dbReference type="ARBA" id="ARBA00005558"/>
    </source>
</evidence>
<dbReference type="NCBIfam" id="TIGR01646">
    <property type="entry name" value="vgr_GE"/>
    <property type="match status" value="1"/>
</dbReference>
<dbReference type="Gene3D" id="3.55.50.10">
    <property type="entry name" value="Baseplate protein-like domains"/>
    <property type="match status" value="1"/>
</dbReference>
<dbReference type="InterPro" id="IPR006531">
    <property type="entry name" value="Gp5/Vgr_OB"/>
</dbReference>
<organism evidence="4 5">
    <name type="scientific">Pleionea mediterranea</name>
    <dbReference type="NCBI Taxonomy" id="523701"/>
    <lineage>
        <taxon>Bacteria</taxon>
        <taxon>Pseudomonadati</taxon>
        <taxon>Pseudomonadota</taxon>
        <taxon>Gammaproteobacteria</taxon>
        <taxon>Oceanospirillales</taxon>
        <taxon>Pleioneaceae</taxon>
        <taxon>Pleionea</taxon>
    </lineage>
</organism>
<gene>
    <name evidence="4" type="ORF">C8D97_1188</name>
</gene>
<evidence type="ECO:0000313" key="5">
    <source>
        <dbReference type="Proteomes" id="UP000245790"/>
    </source>
</evidence>
<dbReference type="Gene3D" id="2.40.50.230">
    <property type="entry name" value="Gp5 N-terminal domain"/>
    <property type="match status" value="1"/>
</dbReference>
<dbReference type="RefSeq" id="WP_109765108.1">
    <property type="nucleotide sequence ID" value="NZ_QGGU01000018.1"/>
</dbReference>
<dbReference type="InterPro" id="IPR006533">
    <property type="entry name" value="T6SS_Vgr_RhsGE"/>
</dbReference>
<evidence type="ECO:0000259" key="3">
    <source>
        <dbReference type="Pfam" id="PF10106"/>
    </source>
</evidence>
<dbReference type="SUPFAM" id="SSF69279">
    <property type="entry name" value="Phage tail proteins"/>
    <property type="match status" value="2"/>
</dbReference>
<sequence length="670" mass="73857">MGVFSASGVANQQHYFIDVASVPEGSMELVELSSDGFSLSSDYQITVTAVLKLPIAIDGLIGKSICISTLWEGDKSYWHGEIIQIMEQGQSHDGEQVQLLLASPFWKLKQRRHNRVFCNNSCLEITKQLLTEAGIQQKITYVGEAPTKPFVVQYEESDYDFIHRLLAHHGFYFAFIQTEQDVDIIITNQISEVNQALPQVNLPFIAHSGQTRTSEAVFAMTRRTRLLTQSVQLNDYNYEQPTELFVQTRNQNEVTGSGNHYYYGDNYQTIEEGEQVALFRQQALDWQRQSIIIDTDCRGLQPGMTLEVLQHPEWSGVWQVISVEHSGNQKGALTFGNIASGLTYRGQATLIPAGMPFRCPVASPRRITGTFSAKICSGLDEQGRYEIQMGFDLQKSGSHPVRLMQPYGGSNHGMHFPFTEGTEVVVTCENGDPDRPVILGALYNSESVNPVTSNNPTENIITTRANNQLILDDKRDAAQIKLHTDKEKNRLHMDATSEAHQIGLVSEEGEVHLTAGTNMIFQAGKNQTVEVGGEHSIVVANDQKLMTEQGSIKYQSADKITFSAESDIDWQSINGGLDISAKEDIALEAGESIRVHAVNGNVEWLSESGDLILNADANITFKSSGNGVFQIAQGNGSIEIDSSGNLIIDAPKVEINADNIAIKGNAIGNN</sequence>